<keyword evidence="7" id="KW-0413">Isomerase</keyword>
<dbReference type="PANTHER" id="PTHR11070:SF2">
    <property type="entry name" value="ATP-DEPENDENT DNA HELICASE SRS2"/>
    <property type="match status" value="1"/>
</dbReference>
<dbReference type="CDD" id="cd17932">
    <property type="entry name" value="DEXQc_UvrD"/>
    <property type="match status" value="1"/>
</dbReference>
<dbReference type="InterPro" id="IPR000212">
    <property type="entry name" value="DNA_helicase_UvrD/REP"/>
</dbReference>
<keyword evidence="3 10" id="KW-0378">Hydrolase</keyword>
<dbReference type="Gene3D" id="1.10.486.10">
    <property type="entry name" value="PCRA, domain 4"/>
    <property type="match status" value="1"/>
</dbReference>
<dbReference type="InterPro" id="IPR014017">
    <property type="entry name" value="DNA_helicase_UvrD-like_C"/>
</dbReference>
<dbReference type="InterPro" id="IPR027417">
    <property type="entry name" value="P-loop_NTPase"/>
</dbReference>
<comment type="catalytic activity">
    <reaction evidence="8">
        <text>Couples ATP hydrolysis with the unwinding of duplex DNA by translocating in the 3'-5' direction.</text>
        <dbReference type="EC" id="5.6.2.4"/>
    </reaction>
</comment>
<dbReference type="Gene3D" id="1.10.10.160">
    <property type="match status" value="1"/>
</dbReference>
<keyword evidence="4 10" id="KW-0347">Helicase</keyword>
<reference evidence="14" key="1">
    <citation type="submission" date="2021-12" db="EMBL/GenBank/DDBJ databases">
        <title>Alicyclobacillaceae gen. nov., sp. nov., isolated from chalcocite enrichment system.</title>
        <authorList>
            <person name="Jiang Z."/>
        </authorList>
    </citation>
    <scope>NUCLEOTIDE SEQUENCE</scope>
    <source>
        <strain evidence="14">MYW30-H2</strain>
    </source>
</reference>
<dbReference type="CDD" id="cd18807">
    <property type="entry name" value="SF1_C_UvrD"/>
    <property type="match status" value="1"/>
</dbReference>
<evidence type="ECO:0000256" key="5">
    <source>
        <dbReference type="ARBA" id="ARBA00022840"/>
    </source>
</evidence>
<keyword evidence="6 11" id="KW-0238">DNA-binding</keyword>
<comment type="similarity">
    <text evidence="1 11">Belongs to the helicase family. UvrD subfamily.</text>
</comment>
<feature type="domain" description="UvrD-like helicase ATP-binding" evidence="12">
    <location>
        <begin position="4"/>
        <end position="284"/>
    </location>
</feature>
<dbReference type="Pfam" id="PF13361">
    <property type="entry name" value="UvrD_C"/>
    <property type="match status" value="1"/>
</dbReference>
<dbReference type="NCBIfam" id="TIGR01073">
    <property type="entry name" value="pcrA"/>
    <property type="match status" value="1"/>
</dbReference>
<dbReference type="PROSITE" id="PS51217">
    <property type="entry name" value="UVRD_HELICASE_CTER"/>
    <property type="match status" value="1"/>
</dbReference>
<dbReference type="PROSITE" id="PS51198">
    <property type="entry name" value="UVRD_HELICASE_ATP_BIND"/>
    <property type="match status" value="1"/>
</dbReference>
<dbReference type="GO" id="GO:0016787">
    <property type="term" value="F:hydrolase activity"/>
    <property type="evidence" value="ECO:0007669"/>
    <property type="project" value="UniProtKB-KW"/>
</dbReference>
<evidence type="ECO:0000256" key="3">
    <source>
        <dbReference type="ARBA" id="ARBA00022801"/>
    </source>
</evidence>
<dbReference type="InterPro" id="IPR005751">
    <property type="entry name" value="ATP-dep_DNA_helicase_PcrA"/>
</dbReference>
<evidence type="ECO:0000313" key="15">
    <source>
        <dbReference type="Proteomes" id="UP000830167"/>
    </source>
</evidence>
<accession>A0ABY4CQZ4</accession>
<evidence type="ECO:0000313" key="14">
    <source>
        <dbReference type="EMBL" id="UOF92885.1"/>
    </source>
</evidence>
<feature type="binding site" evidence="10">
    <location>
        <begin position="25"/>
        <end position="32"/>
    </location>
    <ligand>
        <name>ATP</name>
        <dbReference type="ChEBI" id="CHEBI:30616"/>
    </ligand>
</feature>
<dbReference type="InterPro" id="IPR014016">
    <property type="entry name" value="UvrD-like_ATP-bd"/>
</dbReference>
<dbReference type="GO" id="GO:0003678">
    <property type="term" value="F:DNA helicase activity"/>
    <property type="evidence" value="ECO:0007669"/>
    <property type="project" value="UniProtKB-EC"/>
</dbReference>
<evidence type="ECO:0000259" key="13">
    <source>
        <dbReference type="PROSITE" id="PS51217"/>
    </source>
</evidence>
<gene>
    <name evidence="14" type="primary">pcrA</name>
    <name evidence="14" type="ORF">LSG31_15270</name>
</gene>
<evidence type="ECO:0000256" key="8">
    <source>
        <dbReference type="ARBA" id="ARBA00034617"/>
    </source>
</evidence>
<keyword evidence="15" id="KW-1185">Reference proteome</keyword>
<evidence type="ECO:0000256" key="10">
    <source>
        <dbReference type="PROSITE-ProRule" id="PRU00560"/>
    </source>
</evidence>
<organism evidence="14 15">
    <name type="scientific">Fodinisporobacter ferrooxydans</name>
    <dbReference type="NCBI Taxonomy" id="2901836"/>
    <lineage>
        <taxon>Bacteria</taxon>
        <taxon>Bacillati</taxon>
        <taxon>Bacillota</taxon>
        <taxon>Bacilli</taxon>
        <taxon>Bacillales</taxon>
        <taxon>Alicyclobacillaceae</taxon>
        <taxon>Fodinisporobacter</taxon>
    </lineage>
</organism>
<proteinExistence type="inferred from homology"/>
<evidence type="ECO:0000256" key="1">
    <source>
        <dbReference type="ARBA" id="ARBA00009922"/>
    </source>
</evidence>
<dbReference type="Pfam" id="PF21196">
    <property type="entry name" value="PcrA_UvrD_tudor"/>
    <property type="match status" value="1"/>
</dbReference>
<evidence type="ECO:0000256" key="2">
    <source>
        <dbReference type="ARBA" id="ARBA00022741"/>
    </source>
</evidence>
<evidence type="ECO:0000256" key="7">
    <source>
        <dbReference type="ARBA" id="ARBA00023235"/>
    </source>
</evidence>
<keyword evidence="2 10" id="KW-0547">Nucleotide-binding</keyword>
<dbReference type="EC" id="5.6.2.4" evidence="11"/>
<name>A0ABY4CQZ4_9BACL</name>
<sequence>MITDGLNPEQTLAVRTTEGPLLVLAGAGSGKTSVLTRRIAYIIGERRVDPWNVLAITFTNKAAREMNERIVKLVGKKAGDIWIGTFHSICVKILRREAERIGYSPTFTILDSDDQMTLIKQSMLDLNYDLKQYEPELIHYKISQMKNELEAADDVAATAKRSLLDQVVASTYRLYQRRLKDSNAFDFDDLIGKTIELFSEHPDVLQQYQEKFRYIHVDEYQDTNRAQYQLVQLLAQRYRNICVVGDADQAIYRWRGADISNILNFERDYPEAQVVKLEQNYRSTETILHAANAVIRHNSQRKEKNLWSGNEKGANIQIFAALDQEDEGFYVAQTIQNHVQNDGKYQDCAVLYRANSQSRAIEEAFLQAAIPYRILGGMTFYDRREIKNLMAYLKVLSNPQDEISLLRIINVPKRSIGDSTVKRLLDYAHEQELTLLQALGHGEKVGLSGRAAQAVLEFHRLLEQLADMQEGLTVTEFVSLVLQRTGLRDLYLHHPKEEERNRADNLDEFLTVTRSFDRRHPNRRVSDFLAEVSLLSDIDKGSDQEEAKVQMMTLHASKGLEFDVVFIVGFEEGIFPHQRSMFDSEGIEEERNLCYVGITRARKQLFITYCTERTIYGQMQINDPSRFLLEIPEDLTDRHVSNSMYDTNWSIGDRVQHPKWGIGVILDIRKQEEESVLQIQFQSKIGCQDVLPGKIRLKRVDA</sequence>
<dbReference type="Pfam" id="PF00580">
    <property type="entry name" value="UvrD-helicase"/>
    <property type="match status" value="1"/>
</dbReference>
<evidence type="ECO:0000256" key="6">
    <source>
        <dbReference type="ARBA" id="ARBA00023125"/>
    </source>
</evidence>
<comment type="catalytic activity">
    <reaction evidence="9 11">
        <text>ATP + H2O = ADP + phosphate + H(+)</text>
        <dbReference type="Rhea" id="RHEA:13065"/>
        <dbReference type="ChEBI" id="CHEBI:15377"/>
        <dbReference type="ChEBI" id="CHEBI:15378"/>
        <dbReference type="ChEBI" id="CHEBI:30616"/>
        <dbReference type="ChEBI" id="CHEBI:43474"/>
        <dbReference type="ChEBI" id="CHEBI:456216"/>
        <dbReference type="EC" id="5.6.2.4"/>
    </reaction>
</comment>
<protein>
    <recommendedName>
        <fullName evidence="11">ATP-dependent DNA helicase</fullName>
        <ecNumber evidence="11">5.6.2.4</ecNumber>
    </recommendedName>
</protein>
<dbReference type="Gene3D" id="3.40.50.300">
    <property type="entry name" value="P-loop containing nucleotide triphosphate hydrolases"/>
    <property type="match status" value="2"/>
</dbReference>
<dbReference type="EMBL" id="CP089291">
    <property type="protein sequence ID" value="UOF92885.1"/>
    <property type="molecule type" value="Genomic_DNA"/>
</dbReference>
<evidence type="ECO:0000256" key="11">
    <source>
        <dbReference type="RuleBase" id="RU364053"/>
    </source>
</evidence>
<dbReference type="RefSeq" id="WP_430734282.1">
    <property type="nucleotide sequence ID" value="NZ_CP089291.1"/>
</dbReference>
<evidence type="ECO:0000259" key="12">
    <source>
        <dbReference type="PROSITE" id="PS51198"/>
    </source>
</evidence>
<evidence type="ECO:0000256" key="4">
    <source>
        <dbReference type="ARBA" id="ARBA00022806"/>
    </source>
</evidence>
<keyword evidence="5 10" id="KW-0067">ATP-binding</keyword>
<evidence type="ECO:0000256" key="9">
    <source>
        <dbReference type="ARBA" id="ARBA00048988"/>
    </source>
</evidence>
<dbReference type="InterPro" id="IPR013986">
    <property type="entry name" value="DExx_box_DNA_helicase_dom_sf"/>
</dbReference>
<dbReference type="Proteomes" id="UP000830167">
    <property type="component" value="Chromosome"/>
</dbReference>
<feature type="domain" description="UvrD-like helicase C-terminal" evidence="13">
    <location>
        <begin position="285"/>
        <end position="559"/>
    </location>
</feature>
<dbReference type="PANTHER" id="PTHR11070">
    <property type="entry name" value="UVRD / RECB / PCRA DNA HELICASE FAMILY MEMBER"/>
    <property type="match status" value="1"/>
</dbReference>
<dbReference type="SUPFAM" id="SSF52540">
    <property type="entry name" value="P-loop containing nucleoside triphosphate hydrolases"/>
    <property type="match status" value="1"/>
</dbReference>